<dbReference type="Proteomes" id="UP000287766">
    <property type="component" value="Unassembled WGS sequence"/>
</dbReference>
<dbReference type="InterPro" id="IPR006504">
    <property type="entry name" value="Tscrpt_reg_Spx/MgsR"/>
</dbReference>
<dbReference type="SUPFAM" id="SSF52833">
    <property type="entry name" value="Thioredoxin-like"/>
    <property type="match status" value="1"/>
</dbReference>
<gene>
    <name evidence="3" type="ORF">CWE22_01450</name>
</gene>
<dbReference type="Pfam" id="PF03960">
    <property type="entry name" value="ArsC"/>
    <property type="match status" value="1"/>
</dbReference>
<evidence type="ECO:0000313" key="4">
    <source>
        <dbReference type="Proteomes" id="UP000287766"/>
    </source>
</evidence>
<proteinExistence type="inferred from homology"/>
<evidence type="ECO:0000256" key="1">
    <source>
        <dbReference type="ARBA" id="ARBA00007198"/>
    </source>
</evidence>
<evidence type="ECO:0008006" key="5">
    <source>
        <dbReference type="Google" id="ProtNLM"/>
    </source>
</evidence>
<dbReference type="RefSeq" id="WP_169929625.1">
    <property type="nucleotide sequence ID" value="NZ_PIPR01000001.1"/>
</dbReference>
<evidence type="ECO:0000256" key="2">
    <source>
        <dbReference type="PROSITE-ProRule" id="PRU01282"/>
    </source>
</evidence>
<dbReference type="AlphaFoldDB" id="A0A7Z6ZT27"/>
<comment type="caution">
    <text evidence="3">The sequence shown here is derived from an EMBL/GenBank/DDBJ whole genome shotgun (WGS) entry which is preliminary data.</text>
</comment>
<organism evidence="3 4">
    <name type="scientific">Pseudidiomarina aestuarii</name>
    <dbReference type="NCBI Taxonomy" id="624146"/>
    <lineage>
        <taxon>Bacteria</taxon>
        <taxon>Pseudomonadati</taxon>
        <taxon>Pseudomonadota</taxon>
        <taxon>Gammaproteobacteria</taxon>
        <taxon>Alteromonadales</taxon>
        <taxon>Idiomarinaceae</taxon>
        <taxon>Pseudidiomarina</taxon>
    </lineage>
</organism>
<dbReference type="PROSITE" id="PS51353">
    <property type="entry name" value="ARSC"/>
    <property type="match status" value="1"/>
</dbReference>
<evidence type="ECO:0000313" key="3">
    <source>
        <dbReference type="EMBL" id="RUO40889.1"/>
    </source>
</evidence>
<dbReference type="Gene3D" id="3.40.30.10">
    <property type="entry name" value="Glutaredoxin"/>
    <property type="match status" value="1"/>
</dbReference>
<reference evidence="4" key="1">
    <citation type="journal article" date="2018" name="Front. Microbiol.">
        <title>Genome-Based Analysis Reveals the Taxonomy and Diversity of the Family Idiomarinaceae.</title>
        <authorList>
            <person name="Liu Y."/>
            <person name="Lai Q."/>
            <person name="Shao Z."/>
        </authorList>
    </citation>
    <scope>NUCLEOTIDE SEQUENCE [LARGE SCALE GENOMIC DNA]</scope>
    <source>
        <strain evidence="4">KYW314</strain>
    </source>
</reference>
<dbReference type="InterPro" id="IPR006660">
    <property type="entry name" value="Arsenate_reductase-like"/>
</dbReference>
<sequence>MVVNTSQPILYGIPNCDTVKKAERWLNQHGIAYSFHDIRKQPLSKEQWQALVTLVGSEAIINKRSTSWRGLSESEQQLASSEAVVNLLQLHPTLMKRPLVTPIAATKPETFVIGFKEAVWAQEFQTA</sequence>
<comment type="similarity">
    <text evidence="1 2">Belongs to the ArsC family.</text>
</comment>
<dbReference type="InterPro" id="IPR036249">
    <property type="entry name" value="Thioredoxin-like_sf"/>
</dbReference>
<protein>
    <recommendedName>
        <fullName evidence="5">Arsenate reductase</fullName>
    </recommendedName>
</protein>
<name>A0A7Z6ZT27_9GAMM</name>
<dbReference type="EMBL" id="PIPR01000001">
    <property type="protein sequence ID" value="RUO40889.1"/>
    <property type="molecule type" value="Genomic_DNA"/>
</dbReference>
<dbReference type="NCBIfam" id="TIGR01617">
    <property type="entry name" value="arsC_related"/>
    <property type="match status" value="1"/>
</dbReference>
<dbReference type="PANTHER" id="PTHR30041:SF8">
    <property type="entry name" value="PROTEIN YFFB"/>
    <property type="match status" value="1"/>
</dbReference>
<keyword evidence="4" id="KW-1185">Reference proteome</keyword>
<accession>A0A7Z6ZT27</accession>
<dbReference type="PANTHER" id="PTHR30041">
    <property type="entry name" value="ARSENATE REDUCTASE"/>
    <property type="match status" value="1"/>
</dbReference>